<comment type="caution">
    <text evidence="3">The sequence shown here is derived from an EMBL/GenBank/DDBJ whole genome shotgun (WGS) entry which is preliminary data.</text>
</comment>
<gene>
    <name evidence="3" type="ORF">GO988_11790</name>
</gene>
<dbReference type="EMBL" id="WQKZ01000003">
    <property type="protein sequence ID" value="MVN77008.1"/>
    <property type="molecule type" value="Genomic_DNA"/>
</dbReference>
<keyword evidence="4" id="KW-1185">Reference proteome</keyword>
<dbReference type="AlphaFoldDB" id="A0A7K1TF39"/>
<reference evidence="3 4" key="1">
    <citation type="submission" date="2019-12" db="EMBL/GenBank/DDBJ databases">
        <title>Hymenobacter sp. HMF4947 Genome sequencing and assembly.</title>
        <authorList>
            <person name="Kang H."/>
            <person name="Cha I."/>
            <person name="Kim H."/>
            <person name="Joh K."/>
        </authorList>
    </citation>
    <scope>NUCLEOTIDE SEQUENCE [LARGE SCALE GENOMIC DNA]</scope>
    <source>
        <strain evidence="3 4">HMF4947</strain>
    </source>
</reference>
<evidence type="ECO:0000313" key="3">
    <source>
        <dbReference type="EMBL" id="MVN77008.1"/>
    </source>
</evidence>
<feature type="compositionally biased region" description="Polar residues" evidence="1">
    <location>
        <begin position="44"/>
        <end position="58"/>
    </location>
</feature>
<keyword evidence="2" id="KW-0732">Signal</keyword>
<feature type="compositionally biased region" description="Low complexity" evidence="1">
    <location>
        <begin position="63"/>
        <end position="76"/>
    </location>
</feature>
<feature type="compositionally biased region" description="Low complexity" evidence="1">
    <location>
        <begin position="111"/>
        <end position="136"/>
    </location>
</feature>
<feature type="signal peptide" evidence="2">
    <location>
        <begin position="1"/>
        <end position="21"/>
    </location>
</feature>
<feature type="chain" id="PRO_5029878585" evidence="2">
    <location>
        <begin position="22"/>
        <end position="136"/>
    </location>
</feature>
<evidence type="ECO:0000256" key="2">
    <source>
        <dbReference type="SAM" id="SignalP"/>
    </source>
</evidence>
<sequence>MKTISILGAALLGLASTSAFAQVVVAPGSATTPINGAGTVAPGQPNTVGTNPAGTMSTGVGVPIGTSPSTINTPTGIPGGAGTNTGTIGTGTLNNGTISNGTLDNGTLRSTQPAGVTTPTGGTRRATNTRTTTTRP</sequence>
<evidence type="ECO:0000313" key="4">
    <source>
        <dbReference type="Proteomes" id="UP000441336"/>
    </source>
</evidence>
<evidence type="ECO:0000256" key="1">
    <source>
        <dbReference type="SAM" id="MobiDB-lite"/>
    </source>
</evidence>
<name>A0A7K1TF39_9BACT</name>
<protein>
    <submittedName>
        <fullName evidence="3">Uncharacterized protein</fullName>
    </submittedName>
</protein>
<proteinExistence type="predicted"/>
<feature type="region of interest" description="Disordered" evidence="1">
    <location>
        <begin position="36"/>
        <end position="136"/>
    </location>
</feature>
<feature type="compositionally biased region" description="Low complexity" evidence="1">
    <location>
        <begin position="84"/>
        <end position="102"/>
    </location>
</feature>
<dbReference type="RefSeq" id="WP_157565621.1">
    <property type="nucleotide sequence ID" value="NZ_WQKZ01000003.1"/>
</dbReference>
<accession>A0A7K1TF39</accession>
<organism evidence="3 4">
    <name type="scientific">Hymenobacter ginkgonis</name>
    <dbReference type="NCBI Taxonomy" id="2682976"/>
    <lineage>
        <taxon>Bacteria</taxon>
        <taxon>Pseudomonadati</taxon>
        <taxon>Bacteroidota</taxon>
        <taxon>Cytophagia</taxon>
        <taxon>Cytophagales</taxon>
        <taxon>Hymenobacteraceae</taxon>
        <taxon>Hymenobacter</taxon>
    </lineage>
</organism>
<dbReference type="Proteomes" id="UP000441336">
    <property type="component" value="Unassembled WGS sequence"/>
</dbReference>